<keyword evidence="2" id="KW-1185">Reference proteome</keyword>
<dbReference type="RefSeq" id="WP_091353412.1">
    <property type="nucleotide sequence ID" value="NZ_AP025284.1"/>
</dbReference>
<accession>A0A1H9DD48</accession>
<gene>
    <name evidence="1" type="ORF">SAMN03080615_00485</name>
</gene>
<dbReference type="AlphaFoldDB" id="A0A1H9DD48"/>
<sequence>MSKSYFQNNIAIQDVGNFNANLIDWLIENSTSLNLLVLPVSVPCSDYKTATALLKAKVQDEIRSMSENTQDLVSNIGCVSFFINDGKAHGISITFGNNFISEDKLPTYHRRLNSFKRAIPQRCNELTFRFSLPLLRMCLAVYGIRHELTSIKASDLDEYALLSFAREKLYYSWDKTLFKVELAQVQDSDNQIVLYVRNPQTSLDAKKRLESLRFSNAETGLTWFDTTDLKLKSFKDSKKLPYKHYLGLALSQDPSKIQENVAKQLNTRMINEVMWNGLLEALLKDAGIAFRRERFENYKEIAIKSEYQQSRSLTQYPLGMDLSEIVLNNNVIEICYTVDTSLQNQREYIGDFLRENLASFFDGSPYGFGLKEFEYGTCFSHLDLVIGVMPDEDHYWKSSSNDDGLDDYGRFKKESLRKGSPSSVQFLSHTAIAGSGHELVRVVIENLAKRWICQDTFSRKIEAEGVQCDKEIELLVMGSLSWKHKGQTKSPTSNFSMMLYKIALKDEMTFSRPEIIFDDKFIKAKVGGIVPYLMRYSEHSSYAGTLTSALSSAPALANVIHTIDNDFRLSDTLYLFHMEGGQIQKVFSINNTAICLIPDMQYVSSATNTFKEQLTAWLTEGRMTRNESISYVGENKKSKSDAEYQGRLAGNTYYLTRKSYSENQKANRHLVKKISKIFDADQKENLSFTEADAALFDAGLMSDLAGAYKDSGVKKTIYEKIISLGISD</sequence>
<evidence type="ECO:0000313" key="2">
    <source>
        <dbReference type="Proteomes" id="UP000198749"/>
    </source>
</evidence>
<dbReference type="Proteomes" id="UP000198749">
    <property type="component" value="Unassembled WGS sequence"/>
</dbReference>
<protein>
    <submittedName>
        <fullName evidence="1">Uncharacterized protein</fullName>
    </submittedName>
</protein>
<dbReference type="EMBL" id="FOGB01000001">
    <property type="protein sequence ID" value="SEQ11390.1"/>
    <property type="molecule type" value="Genomic_DNA"/>
</dbReference>
<organism evidence="1 2">
    <name type="scientific">Amphritea atlantica</name>
    <dbReference type="NCBI Taxonomy" id="355243"/>
    <lineage>
        <taxon>Bacteria</taxon>
        <taxon>Pseudomonadati</taxon>
        <taxon>Pseudomonadota</taxon>
        <taxon>Gammaproteobacteria</taxon>
        <taxon>Oceanospirillales</taxon>
        <taxon>Oceanospirillaceae</taxon>
        <taxon>Amphritea</taxon>
    </lineage>
</organism>
<evidence type="ECO:0000313" key="1">
    <source>
        <dbReference type="EMBL" id="SEQ11390.1"/>
    </source>
</evidence>
<name>A0A1H9DD48_9GAMM</name>
<reference evidence="2" key="1">
    <citation type="submission" date="2016-10" db="EMBL/GenBank/DDBJ databases">
        <authorList>
            <person name="Varghese N."/>
            <person name="Submissions S."/>
        </authorList>
    </citation>
    <scope>NUCLEOTIDE SEQUENCE [LARGE SCALE GENOMIC DNA]</scope>
    <source>
        <strain evidence="2">DSM 18887</strain>
    </source>
</reference>
<proteinExistence type="predicted"/>